<organism evidence="1 2">
    <name type="scientific">Penicilliopsis zonata CBS 506.65</name>
    <dbReference type="NCBI Taxonomy" id="1073090"/>
    <lineage>
        <taxon>Eukaryota</taxon>
        <taxon>Fungi</taxon>
        <taxon>Dikarya</taxon>
        <taxon>Ascomycota</taxon>
        <taxon>Pezizomycotina</taxon>
        <taxon>Eurotiomycetes</taxon>
        <taxon>Eurotiomycetidae</taxon>
        <taxon>Eurotiales</taxon>
        <taxon>Aspergillaceae</taxon>
        <taxon>Penicilliopsis</taxon>
    </lineage>
</organism>
<dbReference type="PANTHER" id="PTHR10039">
    <property type="entry name" value="AMELOGENIN"/>
    <property type="match status" value="1"/>
</dbReference>
<protein>
    <submittedName>
        <fullName evidence="1">Uncharacterized protein</fullName>
    </submittedName>
</protein>
<dbReference type="AlphaFoldDB" id="A0A1L9S7S1"/>
<dbReference type="RefSeq" id="XP_022577715.1">
    <property type="nucleotide sequence ID" value="XM_022721169.1"/>
</dbReference>
<dbReference type="EMBL" id="KV878353">
    <property type="protein sequence ID" value="OJJ43205.1"/>
    <property type="molecule type" value="Genomic_DNA"/>
</dbReference>
<dbReference type="PANTHER" id="PTHR10039:SF16">
    <property type="entry name" value="GPI INOSITOL-DEACYLASE"/>
    <property type="match status" value="1"/>
</dbReference>
<dbReference type="GeneID" id="34607634"/>
<dbReference type="OrthoDB" id="4772757at2759"/>
<dbReference type="VEuPathDB" id="FungiDB:ASPZODRAFT_1172467"/>
<name>A0A1L9S7S1_9EURO</name>
<sequence length="153" mass="17373">MERDIQIFLGPLATQNIIVGGHNVRHDIETLVRRVLMTDAKLRRRPPALKEEIERVLVQNSNGMFRWAACQLDTLRTCLTPSAVRKTLQSLPKDLEETYDRILCRITEKSHPLALTASQFLTFSAGPGPSPRAGRDDCYQAGDEHIYRHRPAL</sequence>
<reference evidence="2" key="1">
    <citation type="journal article" date="2017" name="Genome Biol.">
        <title>Comparative genomics reveals high biological diversity and specific adaptations in the industrially and medically important fungal genus Aspergillus.</title>
        <authorList>
            <person name="de Vries R.P."/>
            <person name="Riley R."/>
            <person name="Wiebenga A."/>
            <person name="Aguilar-Osorio G."/>
            <person name="Amillis S."/>
            <person name="Uchima C.A."/>
            <person name="Anderluh G."/>
            <person name="Asadollahi M."/>
            <person name="Askin M."/>
            <person name="Barry K."/>
            <person name="Battaglia E."/>
            <person name="Bayram O."/>
            <person name="Benocci T."/>
            <person name="Braus-Stromeyer S.A."/>
            <person name="Caldana C."/>
            <person name="Canovas D."/>
            <person name="Cerqueira G.C."/>
            <person name="Chen F."/>
            <person name="Chen W."/>
            <person name="Choi C."/>
            <person name="Clum A."/>
            <person name="Dos Santos R.A."/>
            <person name="Damasio A.R."/>
            <person name="Diallinas G."/>
            <person name="Emri T."/>
            <person name="Fekete E."/>
            <person name="Flipphi M."/>
            <person name="Freyberg S."/>
            <person name="Gallo A."/>
            <person name="Gournas C."/>
            <person name="Habgood R."/>
            <person name="Hainaut M."/>
            <person name="Harispe M.L."/>
            <person name="Henrissat B."/>
            <person name="Hilden K.S."/>
            <person name="Hope R."/>
            <person name="Hossain A."/>
            <person name="Karabika E."/>
            <person name="Karaffa L."/>
            <person name="Karanyi Z."/>
            <person name="Krasevec N."/>
            <person name="Kuo A."/>
            <person name="Kusch H."/>
            <person name="LaButti K."/>
            <person name="Lagendijk E.L."/>
            <person name="Lapidus A."/>
            <person name="Levasseur A."/>
            <person name="Lindquist E."/>
            <person name="Lipzen A."/>
            <person name="Logrieco A.F."/>
            <person name="MacCabe A."/>
            <person name="Maekelae M.R."/>
            <person name="Malavazi I."/>
            <person name="Melin P."/>
            <person name="Meyer V."/>
            <person name="Mielnichuk N."/>
            <person name="Miskei M."/>
            <person name="Molnar A.P."/>
            <person name="Mule G."/>
            <person name="Ngan C.Y."/>
            <person name="Orejas M."/>
            <person name="Orosz E."/>
            <person name="Ouedraogo J.P."/>
            <person name="Overkamp K.M."/>
            <person name="Park H.-S."/>
            <person name="Perrone G."/>
            <person name="Piumi F."/>
            <person name="Punt P.J."/>
            <person name="Ram A.F."/>
            <person name="Ramon A."/>
            <person name="Rauscher S."/>
            <person name="Record E."/>
            <person name="Riano-Pachon D.M."/>
            <person name="Robert V."/>
            <person name="Roehrig J."/>
            <person name="Ruller R."/>
            <person name="Salamov A."/>
            <person name="Salih N.S."/>
            <person name="Samson R.A."/>
            <person name="Sandor E."/>
            <person name="Sanguinetti M."/>
            <person name="Schuetze T."/>
            <person name="Sepcic K."/>
            <person name="Shelest E."/>
            <person name="Sherlock G."/>
            <person name="Sophianopoulou V."/>
            <person name="Squina F.M."/>
            <person name="Sun H."/>
            <person name="Susca A."/>
            <person name="Todd R.B."/>
            <person name="Tsang A."/>
            <person name="Unkles S.E."/>
            <person name="van de Wiele N."/>
            <person name="van Rossen-Uffink D."/>
            <person name="Oliveira J.V."/>
            <person name="Vesth T.C."/>
            <person name="Visser J."/>
            <person name="Yu J.-H."/>
            <person name="Zhou M."/>
            <person name="Andersen M.R."/>
            <person name="Archer D.B."/>
            <person name="Baker S.E."/>
            <person name="Benoit I."/>
            <person name="Brakhage A.A."/>
            <person name="Braus G.H."/>
            <person name="Fischer R."/>
            <person name="Frisvad J.C."/>
            <person name="Goldman G.H."/>
            <person name="Houbraken J."/>
            <person name="Oakley B."/>
            <person name="Pocsi I."/>
            <person name="Scazzocchio C."/>
            <person name="Seiboth B."/>
            <person name="vanKuyk P.A."/>
            <person name="Wortman J."/>
            <person name="Dyer P.S."/>
            <person name="Grigoriev I.V."/>
        </authorList>
    </citation>
    <scope>NUCLEOTIDE SEQUENCE [LARGE SCALE GENOMIC DNA]</scope>
    <source>
        <strain evidence="2">CBS 506.65</strain>
    </source>
</reference>
<proteinExistence type="predicted"/>
<evidence type="ECO:0000313" key="2">
    <source>
        <dbReference type="Proteomes" id="UP000184188"/>
    </source>
</evidence>
<dbReference type="Proteomes" id="UP000184188">
    <property type="component" value="Unassembled WGS sequence"/>
</dbReference>
<keyword evidence="2" id="KW-1185">Reference proteome</keyword>
<evidence type="ECO:0000313" key="1">
    <source>
        <dbReference type="EMBL" id="OJJ43205.1"/>
    </source>
</evidence>
<accession>A0A1L9S7S1</accession>
<gene>
    <name evidence="1" type="ORF">ASPZODRAFT_1172467</name>
</gene>